<proteinExistence type="predicted"/>
<dbReference type="AlphaFoldDB" id="A0A498HVS4"/>
<dbReference type="Proteomes" id="UP000290289">
    <property type="component" value="Chromosome 15"/>
</dbReference>
<sequence length="146" mass="16204">MEIVLLEPRCEAPNQSRITPSPQSFLASRLSSLLSSPILFSLTLHRLNSPPHPQDCPHRQPRYAPPLIMRSRSAQPARAANQLFATNGNPFHHLSLRSPSGHKIIQNLEGVGRRYGGSLGIKVGFLKSLLPESKYHLYLGDPIPED</sequence>
<gene>
    <name evidence="1" type="ORF">DVH24_012955</name>
</gene>
<comment type="caution">
    <text evidence="1">The sequence shown here is derived from an EMBL/GenBank/DDBJ whole genome shotgun (WGS) entry which is preliminary data.</text>
</comment>
<keyword evidence="2" id="KW-1185">Reference proteome</keyword>
<reference evidence="1 2" key="1">
    <citation type="submission" date="2018-10" db="EMBL/GenBank/DDBJ databases">
        <title>A high-quality apple genome assembly.</title>
        <authorList>
            <person name="Hu J."/>
        </authorList>
    </citation>
    <scope>NUCLEOTIDE SEQUENCE [LARGE SCALE GENOMIC DNA]</scope>
    <source>
        <strain evidence="2">cv. HFTH1</strain>
        <tissue evidence="1">Young leaf</tissue>
    </source>
</reference>
<accession>A0A498HVS4</accession>
<evidence type="ECO:0000313" key="1">
    <source>
        <dbReference type="EMBL" id="RXH73271.1"/>
    </source>
</evidence>
<evidence type="ECO:0000313" key="2">
    <source>
        <dbReference type="Proteomes" id="UP000290289"/>
    </source>
</evidence>
<dbReference type="EMBL" id="RDQH01000341">
    <property type="protein sequence ID" value="RXH73271.1"/>
    <property type="molecule type" value="Genomic_DNA"/>
</dbReference>
<organism evidence="1 2">
    <name type="scientific">Malus domestica</name>
    <name type="common">Apple</name>
    <name type="synonym">Pyrus malus</name>
    <dbReference type="NCBI Taxonomy" id="3750"/>
    <lineage>
        <taxon>Eukaryota</taxon>
        <taxon>Viridiplantae</taxon>
        <taxon>Streptophyta</taxon>
        <taxon>Embryophyta</taxon>
        <taxon>Tracheophyta</taxon>
        <taxon>Spermatophyta</taxon>
        <taxon>Magnoliopsida</taxon>
        <taxon>eudicotyledons</taxon>
        <taxon>Gunneridae</taxon>
        <taxon>Pentapetalae</taxon>
        <taxon>rosids</taxon>
        <taxon>fabids</taxon>
        <taxon>Rosales</taxon>
        <taxon>Rosaceae</taxon>
        <taxon>Amygdaloideae</taxon>
        <taxon>Maleae</taxon>
        <taxon>Malus</taxon>
    </lineage>
</organism>
<protein>
    <submittedName>
        <fullName evidence="1">Uncharacterized protein</fullName>
    </submittedName>
</protein>
<name>A0A498HVS4_MALDO</name>